<evidence type="ECO:0000256" key="1">
    <source>
        <dbReference type="SAM" id="MobiDB-lite"/>
    </source>
</evidence>
<feature type="compositionally biased region" description="Low complexity" evidence="1">
    <location>
        <begin position="29"/>
        <end position="44"/>
    </location>
</feature>
<evidence type="ECO:0000313" key="2">
    <source>
        <dbReference type="EMBL" id="KAL0573979.1"/>
    </source>
</evidence>
<gene>
    <name evidence="2" type="ORF">V5O48_007971</name>
</gene>
<comment type="caution">
    <text evidence="2">The sequence shown here is derived from an EMBL/GenBank/DDBJ whole genome shotgun (WGS) entry which is preliminary data.</text>
</comment>
<dbReference type="Proteomes" id="UP001465976">
    <property type="component" value="Unassembled WGS sequence"/>
</dbReference>
<organism evidence="2 3">
    <name type="scientific">Marasmius crinis-equi</name>
    <dbReference type="NCBI Taxonomy" id="585013"/>
    <lineage>
        <taxon>Eukaryota</taxon>
        <taxon>Fungi</taxon>
        <taxon>Dikarya</taxon>
        <taxon>Basidiomycota</taxon>
        <taxon>Agaricomycotina</taxon>
        <taxon>Agaricomycetes</taxon>
        <taxon>Agaricomycetidae</taxon>
        <taxon>Agaricales</taxon>
        <taxon>Marasmiineae</taxon>
        <taxon>Marasmiaceae</taxon>
        <taxon>Marasmius</taxon>
    </lineage>
</organism>
<feature type="region of interest" description="Disordered" evidence="1">
    <location>
        <begin position="1"/>
        <end position="75"/>
    </location>
</feature>
<proteinExistence type="predicted"/>
<evidence type="ECO:0000313" key="3">
    <source>
        <dbReference type="Proteomes" id="UP001465976"/>
    </source>
</evidence>
<name>A0ABR3FF54_9AGAR</name>
<reference evidence="2 3" key="1">
    <citation type="submission" date="2024-02" db="EMBL/GenBank/DDBJ databases">
        <title>A draft genome for the cacao thread blight pathogen Marasmius crinis-equi.</title>
        <authorList>
            <person name="Cohen S.P."/>
            <person name="Baruah I.K."/>
            <person name="Amoako-Attah I."/>
            <person name="Bukari Y."/>
            <person name="Meinhardt L.W."/>
            <person name="Bailey B.A."/>
        </authorList>
    </citation>
    <scope>NUCLEOTIDE SEQUENCE [LARGE SCALE GENOMIC DNA]</scope>
    <source>
        <strain evidence="2 3">GH-76</strain>
    </source>
</reference>
<accession>A0ABR3FF54</accession>
<protein>
    <submittedName>
        <fullName evidence="2">Uncharacterized protein</fullName>
    </submittedName>
</protein>
<dbReference type="EMBL" id="JBAHYK010000442">
    <property type="protein sequence ID" value="KAL0573979.1"/>
    <property type="molecule type" value="Genomic_DNA"/>
</dbReference>
<keyword evidence="3" id="KW-1185">Reference proteome</keyword>
<sequence length="75" mass="8000">MSKKTESTTSLISKDSEFSKDFTSSSKGSPYATSPKSSHSSSNPTKVPTSMPDFAKKAKQNGWAAPTPTRPNLGF</sequence>